<protein>
    <submittedName>
        <fullName evidence="1">Uncharacterized protein</fullName>
    </submittedName>
</protein>
<proteinExistence type="predicted"/>
<dbReference type="EMBL" id="JAMQAW010000007">
    <property type="protein sequence ID" value="MCM2388235.1"/>
    <property type="molecule type" value="Genomic_DNA"/>
</dbReference>
<comment type="caution">
    <text evidence="1">The sequence shown here is derived from an EMBL/GenBank/DDBJ whole genome shotgun (WGS) entry which is preliminary data.</text>
</comment>
<reference evidence="1" key="1">
    <citation type="submission" date="2022-06" db="EMBL/GenBank/DDBJ databases">
        <title>Genome public.</title>
        <authorList>
            <person name="Sun Q."/>
        </authorList>
    </citation>
    <scope>NUCLEOTIDE SEQUENCE</scope>
    <source>
        <strain evidence="1">CWNU-1</strain>
    </source>
</reference>
<organism evidence="1 2">
    <name type="scientific">Streptomyces albipurpureus</name>
    <dbReference type="NCBI Taxonomy" id="2897419"/>
    <lineage>
        <taxon>Bacteria</taxon>
        <taxon>Bacillati</taxon>
        <taxon>Actinomycetota</taxon>
        <taxon>Actinomycetes</taxon>
        <taxon>Kitasatosporales</taxon>
        <taxon>Streptomycetaceae</taxon>
        <taxon>Streptomyces</taxon>
    </lineage>
</organism>
<evidence type="ECO:0000313" key="2">
    <source>
        <dbReference type="Proteomes" id="UP001431429"/>
    </source>
</evidence>
<dbReference type="InterPro" id="IPR006624">
    <property type="entry name" value="Beta-propeller_rpt_TECPR"/>
</dbReference>
<dbReference type="RefSeq" id="WP_308312036.1">
    <property type="nucleotide sequence ID" value="NZ_JAMQAW010000007.1"/>
</dbReference>
<feature type="non-terminal residue" evidence="1">
    <location>
        <position position="33"/>
    </location>
</feature>
<gene>
    <name evidence="1" type="ORF">NBG84_07950</name>
</gene>
<dbReference type="Pfam" id="PF19193">
    <property type="entry name" value="Tectonin"/>
    <property type="match status" value="1"/>
</dbReference>
<evidence type="ECO:0000313" key="1">
    <source>
        <dbReference type="EMBL" id="MCM2388235.1"/>
    </source>
</evidence>
<sequence length="33" mass="3593">MADWKNISGGLTTISVGSRTHVWGINSSGQIYR</sequence>
<dbReference type="Proteomes" id="UP001431429">
    <property type="component" value="Unassembled WGS sequence"/>
</dbReference>
<keyword evidence="2" id="KW-1185">Reference proteome</keyword>
<name>A0ABT0UJG2_9ACTN</name>
<accession>A0ABT0UJG2</accession>